<evidence type="ECO:0000313" key="2">
    <source>
        <dbReference type="EMBL" id="KXO99526.1"/>
    </source>
</evidence>
<keyword evidence="1" id="KW-1133">Transmembrane helix</keyword>
<proteinExistence type="predicted"/>
<keyword evidence="1" id="KW-0472">Membrane</keyword>
<dbReference type="EMBL" id="LSRE01000009">
    <property type="protein sequence ID" value="KXO99526.1"/>
    <property type="molecule type" value="Genomic_DNA"/>
</dbReference>
<feature type="transmembrane region" description="Helical" evidence="1">
    <location>
        <begin position="7"/>
        <end position="27"/>
    </location>
</feature>
<organism evidence="2 3">
    <name type="scientific">Tsukamurella pseudospumae</name>
    <dbReference type="NCBI Taxonomy" id="239498"/>
    <lineage>
        <taxon>Bacteria</taxon>
        <taxon>Bacillati</taxon>
        <taxon>Actinomycetota</taxon>
        <taxon>Actinomycetes</taxon>
        <taxon>Mycobacteriales</taxon>
        <taxon>Tsukamurellaceae</taxon>
        <taxon>Tsukamurella</taxon>
    </lineage>
</organism>
<sequence length="114" mass="11566">MLGTLARVATFIVVLAGSGAIGYWSWVRMHLVAAEVCGIGVGVSGRIGINIVGLLWLGCSLILGAAAGGGMVYGTTRGLRVFGVAMLVLLIGGTVALQLWSASYFGSYCGGTGR</sequence>
<evidence type="ECO:0000313" key="3">
    <source>
        <dbReference type="Proteomes" id="UP000070409"/>
    </source>
</evidence>
<protein>
    <recommendedName>
        <fullName evidence="4">Major facilitator superfamily (MFS) profile domain-containing protein</fullName>
    </recommendedName>
</protein>
<gene>
    <name evidence="2" type="ORF">AXK61_16990</name>
</gene>
<reference evidence="2 3" key="1">
    <citation type="submission" date="2016-02" db="EMBL/GenBank/DDBJ databases">
        <authorList>
            <person name="Teng J.L."/>
            <person name="Tang Y."/>
            <person name="Huang Y."/>
            <person name="Guo F."/>
            <person name="Wei W."/>
            <person name="Chen J.H."/>
            <person name="Wong S.Y."/>
            <person name="Lau S.K."/>
            <person name="Woo P.C."/>
        </authorList>
    </citation>
    <scope>NUCLEOTIDE SEQUENCE [LARGE SCALE GENOMIC DNA]</scope>
    <source>
        <strain evidence="2 3">JCM 13375</strain>
    </source>
</reference>
<feature type="transmembrane region" description="Helical" evidence="1">
    <location>
        <begin position="47"/>
        <end position="67"/>
    </location>
</feature>
<comment type="caution">
    <text evidence="2">The sequence shown here is derived from an EMBL/GenBank/DDBJ whole genome shotgun (WGS) entry which is preliminary data.</text>
</comment>
<keyword evidence="1" id="KW-0812">Transmembrane</keyword>
<accession>A0A137ZMY6</accession>
<keyword evidence="3" id="KW-1185">Reference proteome</keyword>
<feature type="transmembrane region" description="Helical" evidence="1">
    <location>
        <begin position="79"/>
        <end position="100"/>
    </location>
</feature>
<evidence type="ECO:0008006" key="4">
    <source>
        <dbReference type="Google" id="ProtNLM"/>
    </source>
</evidence>
<dbReference type="Proteomes" id="UP000070409">
    <property type="component" value="Unassembled WGS sequence"/>
</dbReference>
<evidence type="ECO:0000256" key="1">
    <source>
        <dbReference type="SAM" id="Phobius"/>
    </source>
</evidence>
<name>A0A137ZMY6_9ACTN</name>